<keyword evidence="3" id="KW-1185">Reference proteome</keyword>
<protein>
    <submittedName>
        <fullName evidence="2">Uncharacterized protein</fullName>
    </submittedName>
</protein>
<accession>A0A2I0A0N3</accession>
<organism evidence="2 3">
    <name type="scientific">Apostasia shenzhenica</name>
    <dbReference type="NCBI Taxonomy" id="1088818"/>
    <lineage>
        <taxon>Eukaryota</taxon>
        <taxon>Viridiplantae</taxon>
        <taxon>Streptophyta</taxon>
        <taxon>Embryophyta</taxon>
        <taxon>Tracheophyta</taxon>
        <taxon>Spermatophyta</taxon>
        <taxon>Magnoliopsida</taxon>
        <taxon>Liliopsida</taxon>
        <taxon>Asparagales</taxon>
        <taxon>Orchidaceae</taxon>
        <taxon>Apostasioideae</taxon>
        <taxon>Apostasia</taxon>
    </lineage>
</organism>
<dbReference type="EMBL" id="KZ452040">
    <property type="protein sequence ID" value="PKA49101.1"/>
    <property type="molecule type" value="Genomic_DNA"/>
</dbReference>
<dbReference type="Proteomes" id="UP000236161">
    <property type="component" value="Unassembled WGS sequence"/>
</dbReference>
<proteinExistence type="predicted"/>
<reference evidence="2 3" key="1">
    <citation type="journal article" date="2017" name="Nature">
        <title>The Apostasia genome and the evolution of orchids.</title>
        <authorList>
            <person name="Zhang G.Q."/>
            <person name="Liu K.W."/>
            <person name="Li Z."/>
            <person name="Lohaus R."/>
            <person name="Hsiao Y.Y."/>
            <person name="Niu S.C."/>
            <person name="Wang J.Y."/>
            <person name="Lin Y.C."/>
            <person name="Xu Q."/>
            <person name="Chen L.J."/>
            <person name="Yoshida K."/>
            <person name="Fujiwara S."/>
            <person name="Wang Z.W."/>
            <person name="Zhang Y.Q."/>
            <person name="Mitsuda N."/>
            <person name="Wang M."/>
            <person name="Liu G.H."/>
            <person name="Pecoraro L."/>
            <person name="Huang H.X."/>
            <person name="Xiao X.J."/>
            <person name="Lin M."/>
            <person name="Wu X.Y."/>
            <person name="Wu W.L."/>
            <person name="Chen Y.Y."/>
            <person name="Chang S.B."/>
            <person name="Sakamoto S."/>
            <person name="Ohme-Takagi M."/>
            <person name="Yagi M."/>
            <person name="Zeng S.J."/>
            <person name="Shen C.Y."/>
            <person name="Yeh C.M."/>
            <person name="Luo Y.B."/>
            <person name="Tsai W.C."/>
            <person name="Van de Peer Y."/>
            <person name="Liu Z.J."/>
        </authorList>
    </citation>
    <scope>NUCLEOTIDE SEQUENCE [LARGE SCALE GENOMIC DNA]</scope>
    <source>
        <strain evidence="3">cv. Shenzhen</strain>
        <tissue evidence="2">Stem</tissue>
    </source>
</reference>
<sequence>MRPAAHREGSQGRRAQGWNDRRVIDEVANIRQFAVRRQARRGLGRRAAVSAGAPRSRQAADDVSQAETQEGEARCAEDPLRFGEKRGFRRRENLWPNDVLGTSNYRVLGFRTIIISLRIICSFKDYLNNFPNS</sequence>
<evidence type="ECO:0000256" key="1">
    <source>
        <dbReference type="SAM" id="MobiDB-lite"/>
    </source>
</evidence>
<dbReference type="AlphaFoldDB" id="A0A2I0A0N3"/>
<gene>
    <name evidence="2" type="ORF">AXF42_Ash010785</name>
</gene>
<name>A0A2I0A0N3_9ASPA</name>
<feature type="region of interest" description="Disordered" evidence="1">
    <location>
        <begin position="40"/>
        <end position="78"/>
    </location>
</feature>
<evidence type="ECO:0000313" key="2">
    <source>
        <dbReference type="EMBL" id="PKA49101.1"/>
    </source>
</evidence>
<evidence type="ECO:0000313" key="3">
    <source>
        <dbReference type="Proteomes" id="UP000236161"/>
    </source>
</evidence>